<dbReference type="EMBL" id="KZ084086">
    <property type="protein sequence ID" value="OSD08738.1"/>
    <property type="molecule type" value="Genomic_DNA"/>
</dbReference>
<sequence>MQSNLQISPDRHNLGIVQPDDSNRCALYRLNTDILLEIIDYLPYDSLLEISLACKRLWEVCRPPLFRNVVLHVRRIDRVQEALAMRQADIWKYTNHLVFTGEWQNLCSVVPHNAIATFVADMPNLHRVIIEGDELPSRVEVSIPWPYLRAILSSASRLRYLDILVAVELNGDATAISELDFPLPCLTSLTLTIPDYKRHPRHDTTRVKLLSALLPRLSSMLTQLFVSLDVAPLQLIATSQWPCLRELTLQGDRRASLDPHLVSIALAAGMPELRSFSILRARRKTRRRLILWPADWTGGIPFPKLECLEVSYPNPKDDLYSHLPDTLRRLSLRCWPRHYMHQQRCDRNAMNRLRWQSPVLTASEMLSILQRCRSVPLEQLEIEYRVDENDEVLLRSLAELFPALRTLTVYRYRAEGSSDDIPVSIAQALSHLHHLQVLRAHLDFPHAPHTLSPFQTYPRRFAELDAFQDFLSQPADTLARRLSPSLRFVCLLHRIIYDNEWLPFRIVRDACHAADADDSHPTFKEVRLEDTALTVEGLQMMDDPSPYTPDTIPPGPDFIDDFEF</sequence>
<organism evidence="2 3">
    <name type="scientific">Trametes coccinea (strain BRFM310)</name>
    <name type="common">Pycnoporus coccineus</name>
    <dbReference type="NCBI Taxonomy" id="1353009"/>
    <lineage>
        <taxon>Eukaryota</taxon>
        <taxon>Fungi</taxon>
        <taxon>Dikarya</taxon>
        <taxon>Basidiomycota</taxon>
        <taxon>Agaricomycotina</taxon>
        <taxon>Agaricomycetes</taxon>
        <taxon>Polyporales</taxon>
        <taxon>Polyporaceae</taxon>
        <taxon>Trametes</taxon>
    </lineage>
</organism>
<evidence type="ECO:0000313" key="2">
    <source>
        <dbReference type="EMBL" id="OSD08738.1"/>
    </source>
</evidence>
<dbReference type="OrthoDB" id="2740834at2759"/>
<proteinExistence type="predicted"/>
<dbReference type="AlphaFoldDB" id="A0A1Y2J5Q9"/>
<dbReference type="Proteomes" id="UP000193067">
    <property type="component" value="Unassembled WGS sequence"/>
</dbReference>
<dbReference type="InterPro" id="IPR001810">
    <property type="entry name" value="F-box_dom"/>
</dbReference>
<dbReference type="InterPro" id="IPR032675">
    <property type="entry name" value="LRR_dom_sf"/>
</dbReference>
<dbReference type="Gene3D" id="3.80.10.10">
    <property type="entry name" value="Ribonuclease Inhibitor"/>
    <property type="match status" value="1"/>
</dbReference>
<dbReference type="PROSITE" id="PS50181">
    <property type="entry name" value="FBOX"/>
    <property type="match status" value="1"/>
</dbReference>
<dbReference type="SUPFAM" id="SSF52047">
    <property type="entry name" value="RNI-like"/>
    <property type="match status" value="1"/>
</dbReference>
<name>A0A1Y2J5Q9_TRAC3</name>
<reference evidence="2 3" key="1">
    <citation type="journal article" date="2015" name="Biotechnol. Biofuels">
        <title>Enhanced degradation of softwood versus hardwood by the white-rot fungus Pycnoporus coccineus.</title>
        <authorList>
            <person name="Couturier M."/>
            <person name="Navarro D."/>
            <person name="Chevret D."/>
            <person name="Henrissat B."/>
            <person name="Piumi F."/>
            <person name="Ruiz-Duenas F.J."/>
            <person name="Martinez A.T."/>
            <person name="Grigoriev I.V."/>
            <person name="Riley R."/>
            <person name="Lipzen A."/>
            <person name="Berrin J.G."/>
            <person name="Master E.R."/>
            <person name="Rosso M.N."/>
        </authorList>
    </citation>
    <scope>NUCLEOTIDE SEQUENCE [LARGE SCALE GENOMIC DNA]</scope>
    <source>
        <strain evidence="2 3">BRFM310</strain>
    </source>
</reference>
<feature type="domain" description="F-box" evidence="1">
    <location>
        <begin position="24"/>
        <end position="69"/>
    </location>
</feature>
<dbReference type="CDD" id="cd09917">
    <property type="entry name" value="F-box_SF"/>
    <property type="match status" value="1"/>
</dbReference>
<accession>A0A1Y2J5Q9</accession>
<keyword evidence="3" id="KW-1185">Reference proteome</keyword>
<evidence type="ECO:0000259" key="1">
    <source>
        <dbReference type="PROSITE" id="PS50181"/>
    </source>
</evidence>
<gene>
    <name evidence="2" type="ORF">PYCCODRAFT_49822</name>
</gene>
<evidence type="ECO:0000313" key="3">
    <source>
        <dbReference type="Proteomes" id="UP000193067"/>
    </source>
</evidence>
<protein>
    <recommendedName>
        <fullName evidence="1">F-box domain-containing protein</fullName>
    </recommendedName>
</protein>